<comment type="caution">
    <text evidence="1">The sequence shown here is derived from an EMBL/GenBank/DDBJ whole genome shotgun (WGS) entry which is preliminary data.</text>
</comment>
<dbReference type="RefSeq" id="WP_189348409.1">
    <property type="nucleotide sequence ID" value="NZ_BMXK01000001.1"/>
</dbReference>
<reference evidence="2" key="1">
    <citation type="journal article" date="2019" name="Int. J. Syst. Evol. Microbiol.">
        <title>The Global Catalogue of Microorganisms (GCM) 10K type strain sequencing project: providing services to taxonomists for standard genome sequencing and annotation.</title>
        <authorList>
            <consortium name="The Broad Institute Genomics Platform"/>
            <consortium name="The Broad Institute Genome Sequencing Center for Infectious Disease"/>
            <person name="Wu L."/>
            <person name="Ma J."/>
        </authorList>
    </citation>
    <scope>NUCLEOTIDE SEQUENCE [LARGE SCALE GENOMIC DNA]</scope>
    <source>
        <strain evidence="2">KCTC 19466</strain>
    </source>
</reference>
<dbReference type="Proteomes" id="UP000642819">
    <property type="component" value="Unassembled WGS sequence"/>
</dbReference>
<evidence type="ECO:0000313" key="1">
    <source>
        <dbReference type="EMBL" id="GHD00540.1"/>
    </source>
</evidence>
<dbReference type="EMBL" id="BMXK01000001">
    <property type="protein sequence ID" value="GHD00540.1"/>
    <property type="molecule type" value="Genomic_DNA"/>
</dbReference>
<organism evidence="1 2">
    <name type="scientific">Zhihengliuella salsuginis</name>
    <dbReference type="NCBI Taxonomy" id="578222"/>
    <lineage>
        <taxon>Bacteria</taxon>
        <taxon>Bacillati</taxon>
        <taxon>Actinomycetota</taxon>
        <taxon>Actinomycetes</taxon>
        <taxon>Micrococcales</taxon>
        <taxon>Micrococcaceae</taxon>
        <taxon>Zhihengliuella</taxon>
    </lineage>
</organism>
<dbReference type="InterPro" id="IPR012467">
    <property type="entry name" value="DUF1684"/>
</dbReference>
<dbReference type="PANTHER" id="PTHR41913">
    <property type="entry name" value="DUF1684 DOMAIN-CONTAINING PROTEIN"/>
    <property type="match status" value="1"/>
</dbReference>
<dbReference type="Pfam" id="PF07920">
    <property type="entry name" value="DUF1684"/>
    <property type="match status" value="1"/>
</dbReference>
<dbReference type="PANTHER" id="PTHR41913:SF1">
    <property type="entry name" value="DUF1684 DOMAIN-CONTAINING PROTEIN"/>
    <property type="match status" value="1"/>
</dbReference>
<evidence type="ECO:0008006" key="3">
    <source>
        <dbReference type="Google" id="ProtNLM"/>
    </source>
</evidence>
<proteinExistence type="predicted"/>
<sequence>MQQQTSSEETAWQQWHRLREEGLAAEFGWLTLTSYQWLPSAPGPLDLVPGGFSAAGGTAVYTPAPGATVYDYDAGTPVVEPLSAALGEDESRYWLRVPARRDDGADETVVELGVRGGRYMIRTRARSTGLRDSFAGVPTFGYDPAWVLEARFEPYGAPRTVEIGSYREDTRLTAELAGDVVFGAGPAEGARLAAEQGPDGSLTIVFADATSNDSTPAWRFVNAPAPAADGSLRVDFNRTLVFPFAFSAHAVCPAPPAGNALEIPVTAGESSPLSR</sequence>
<evidence type="ECO:0000313" key="2">
    <source>
        <dbReference type="Proteomes" id="UP000642819"/>
    </source>
</evidence>
<keyword evidence="2" id="KW-1185">Reference proteome</keyword>
<protein>
    <recommendedName>
        <fullName evidence="3">DUF1684 domain-containing protein</fullName>
    </recommendedName>
</protein>
<gene>
    <name evidence="1" type="ORF">GCM10008096_03980</name>
</gene>
<name>A0ABQ3GBS0_9MICC</name>
<accession>A0ABQ3GBS0</accession>